<dbReference type="EMBL" id="MU858062">
    <property type="protein sequence ID" value="KAK4217060.1"/>
    <property type="molecule type" value="Genomic_DNA"/>
</dbReference>
<feature type="compositionally biased region" description="Basic and acidic residues" evidence="1">
    <location>
        <begin position="238"/>
        <end position="252"/>
    </location>
</feature>
<keyword evidence="4" id="KW-0808">Transferase</keyword>
<dbReference type="InterPro" id="IPR002052">
    <property type="entry name" value="DNA_methylase_N6_adenine_CS"/>
</dbReference>
<evidence type="ECO:0000313" key="5">
    <source>
        <dbReference type="Proteomes" id="UP001301769"/>
    </source>
</evidence>
<dbReference type="GO" id="GO:0005739">
    <property type="term" value="C:mitochondrion"/>
    <property type="evidence" value="ECO:0007669"/>
    <property type="project" value="TreeGrafter"/>
</dbReference>
<dbReference type="InterPro" id="IPR050320">
    <property type="entry name" value="N5-glutamine_MTase"/>
</dbReference>
<dbReference type="Proteomes" id="UP001301769">
    <property type="component" value="Unassembled WGS sequence"/>
</dbReference>
<protein>
    <submittedName>
        <fullName evidence="4">Mitochondrial N(5)-glutamine methyltransferase mtq1</fullName>
    </submittedName>
</protein>
<dbReference type="SUPFAM" id="SSF53335">
    <property type="entry name" value="S-adenosyl-L-methionine-dependent methyltransferases"/>
    <property type="match status" value="1"/>
</dbReference>
<organism evidence="4 5">
    <name type="scientific">Rhypophila decipiens</name>
    <dbReference type="NCBI Taxonomy" id="261697"/>
    <lineage>
        <taxon>Eukaryota</taxon>
        <taxon>Fungi</taxon>
        <taxon>Dikarya</taxon>
        <taxon>Ascomycota</taxon>
        <taxon>Pezizomycotina</taxon>
        <taxon>Sordariomycetes</taxon>
        <taxon>Sordariomycetidae</taxon>
        <taxon>Sordariales</taxon>
        <taxon>Naviculisporaceae</taxon>
        <taxon>Rhypophila</taxon>
    </lineage>
</organism>
<accession>A0AAN7BDI6</accession>
<dbReference type="Gene3D" id="3.40.50.150">
    <property type="entry name" value="Vaccinia Virus protein VP39"/>
    <property type="match status" value="1"/>
</dbReference>
<evidence type="ECO:0000256" key="1">
    <source>
        <dbReference type="SAM" id="MobiDB-lite"/>
    </source>
</evidence>
<feature type="compositionally biased region" description="Low complexity" evidence="1">
    <location>
        <begin position="220"/>
        <end position="237"/>
    </location>
</feature>
<feature type="region of interest" description="Disordered" evidence="1">
    <location>
        <begin position="220"/>
        <end position="252"/>
    </location>
</feature>
<reference evidence="4" key="1">
    <citation type="journal article" date="2023" name="Mol. Phylogenet. Evol.">
        <title>Genome-scale phylogeny and comparative genomics of the fungal order Sordariales.</title>
        <authorList>
            <person name="Hensen N."/>
            <person name="Bonometti L."/>
            <person name="Westerberg I."/>
            <person name="Brannstrom I.O."/>
            <person name="Guillou S."/>
            <person name="Cros-Aarteil S."/>
            <person name="Calhoun S."/>
            <person name="Haridas S."/>
            <person name="Kuo A."/>
            <person name="Mondo S."/>
            <person name="Pangilinan J."/>
            <person name="Riley R."/>
            <person name="LaButti K."/>
            <person name="Andreopoulos B."/>
            <person name="Lipzen A."/>
            <person name="Chen C."/>
            <person name="Yan M."/>
            <person name="Daum C."/>
            <person name="Ng V."/>
            <person name="Clum A."/>
            <person name="Steindorff A."/>
            <person name="Ohm R.A."/>
            <person name="Martin F."/>
            <person name="Silar P."/>
            <person name="Natvig D.O."/>
            <person name="Lalanne C."/>
            <person name="Gautier V."/>
            <person name="Ament-Velasquez S.L."/>
            <person name="Kruys A."/>
            <person name="Hutchinson M.I."/>
            <person name="Powell A.J."/>
            <person name="Barry K."/>
            <person name="Miller A.N."/>
            <person name="Grigoriev I.V."/>
            <person name="Debuchy R."/>
            <person name="Gladieux P."/>
            <person name="Hiltunen Thoren M."/>
            <person name="Johannesson H."/>
        </authorList>
    </citation>
    <scope>NUCLEOTIDE SEQUENCE</scope>
    <source>
        <strain evidence="4">PSN293</strain>
    </source>
</reference>
<dbReference type="PANTHER" id="PTHR18895">
    <property type="entry name" value="HEMK METHYLTRANSFERASE"/>
    <property type="match status" value="1"/>
</dbReference>
<keyword evidence="5" id="KW-1185">Reference proteome</keyword>
<gene>
    <name evidence="4" type="ORF">QBC37DRAFT_60906</name>
</gene>
<feature type="region of interest" description="Disordered" evidence="1">
    <location>
        <begin position="401"/>
        <end position="428"/>
    </location>
</feature>
<dbReference type="InterPro" id="IPR040758">
    <property type="entry name" value="PrmC_N"/>
</dbReference>
<dbReference type="InterPro" id="IPR025714">
    <property type="entry name" value="Methyltranfer_dom"/>
</dbReference>
<comment type="caution">
    <text evidence="4">The sequence shown here is derived from an EMBL/GenBank/DDBJ whole genome shotgun (WGS) entry which is preliminary data.</text>
</comment>
<dbReference type="GO" id="GO:0032259">
    <property type="term" value="P:methylation"/>
    <property type="evidence" value="ECO:0007669"/>
    <property type="project" value="UniProtKB-KW"/>
</dbReference>
<dbReference type="PANTHER" id="PTHR18895:SF74">
    <property type="entry name" value="MTRF1L RELEASE FACTOR GLUTAMINE METHYLTRANSFERASE"/>
    <property type="match status" value="1"/>
</dbReference>
<evidence type="ECO:0000313" key="4">
    <source>
        <dbReference type="EMBL" id="KAK4217060.1"/>
    </source>
</evidence>
<feature type="domain" description="Methyltransferase" evidence="2">
    <location>
        <begin position="139"/>
        <end position="209"/>
    </location>
</feature>
<proteinExistence type="predicted"/>
<dbReference type="Gene3D" id="1.10.8.10">
    <property type="entry name" value="DNA helicase RuvA subunit, C-terminal domain"/>
    <property type="match status" value="1"/>
</dbReference>
<evidence type="ECO:0000259" key="3">
    <source>
        <dbReference type="Pfam" id="PF17827"/>
    </source>
</evidence>
<evidence type="ECO:0000259" key="2">
    <source>
        <dbReference type="Pfam" id="PF13847"/>
    </source>
</evidence>
<dbReference type="Pfam" id="PF13847">
    <property type="entry name" value="Methyltransf_31"/>
    <property type="match status" value="1"/>
</dbReference>
<dbReference type="PROSITE" id="PS00092">
    <property type="entry name" value="N6_MTASE"/>
    <property type="match status" value="1"/>
</dbReference>
<keyword evidence="4" id="KW-0489">Methyltransferase</keyword>
<reference evidence="4" key="2">
    <citation type="submission" date="2023-05" db="EMBL/GenBank/DDBJ databases">
        <authorList>
            <consortium name="Lawrence Berkeley National Laboratory"/>
            <person name="Steindorff A."/>
            <person name="Hensen N."/>
            <person name="Bonometti L."/>
            <person name="Westerberg I."/>
            <person name="Brannstrom I.O."/>
            <person name="Guillou S."/>
            <person name="Cros-Aarteil S."/>
            <person name="Calhoun S."/>
            <person name="Haridas S."/>
            <person name="Kuo A."/>
            <person name="Mondo S."/>
            <person name="Pangilinan J."/>
            <person name="Riley R."/>
            <person name="Labutti K."/>
            <person name="Andreopoulos B."/>
            <person name="Lipzen A."/>
            <person name="Chen C."/>
            <person name="Yanf M."/>
            <person name="Daum C."/>
            <person name="Ng V."/>
            <person name="Clum A."/>
            <person name="Ohm R."/>
            <person name="Martin F."/>
            <person name="Silar P."/>
            <person name="Natvig D."/>
            <person name="Lalanne C."/>
            <person name="Gautier V."/>
            <person name="Ament-Velasquez S.L."/>
            <person name="Kruys A."/>
            <person name="Hutchinson M.I."/>
            <person name="Powell A.J."/>
            <person name="Barry K."/>
            <person name="Miller A.N."/>
            <person name="Grigoriev I.V."/>
            <person name="Debuchy R."/>
            <person name="Gladieux P."/>
            <person name="Thoren M.H."/>
            <person name="Johannesson H."/>
        </authorList>
    </citation>
    <scope>NUCLEOTIDE SEQUENCE</scope>
    <source>
        <strain evidence="4">PSN293</strain>
    </source>
</reference>
<dbReference type="GO" id="GO:0003676">
    <property type="term" value="F:nucleic acid binding"/>
    <property type="evidence" value="ECO:0007669"/>
    <property type="project" value="InterPro"/>
</dbReference>
<name>A0AAN7BDI6_9PEZI</name>
<dbReference type="GO" id="GO:0008168">
    <property type="term" value="F:methyltransferase activity"/>
    <property type="evidence" value="ECO:0007669"/>
    <property type="project" value="UniProtKB-KW"/>
</dbReference>
<dbReference type="Pfam" id="PF17827">
    <property type="entry name" value="PrmC_N"/>
    <property type="match status" value="1"/>
</dbReference>
<dbReference type="CDD" id="cd02440">
    <property type="entry name" value="AdoMet_MTases"/>
    <property type="match status" value="1"/>
</dbReference>
<feature type="compositionally biased region" description="Polar residues" evidence="1">
    <location>
        <begin position="403"/>
        <end position="417"/>
    </location>
</feature>
<sequence>MPRLSNQLIRSACRISPLVALLLRSCRDIPSAKNELRWISEHVSKTTTNSSSSRLQPIISQSKLFKLCKARSRGVPLQYILGTQPFGELEVKCRPGVLIPRSETEAYTLEVGRILLDEIRHGTRLRTKSQRGQQPLTEPEMKILDICSGTGCISLSLYAQLRHACPNLQVVGLDISPKAINLARENIVYNNLLPRQNQSISFHKGDILSPSKNIDELIMGMGSPSLSSPISPQQEEPSNLKDKEEPARADPENRISRNKWDLIISNPPYISSTSFSRDTTRSVRNFEPKLALVPPPQVAAGATDNDSTISLTSIYCRPEDIFYARILDLSRRTLKPRRILFEVADLRQARRVVELALVSATVSGKETKGEEEDHGHLDGRTSLSDMFKVIEVWRDDPSCCSPLHSNNTEAQDNTVESTSEEDEKENSTENLLRTVTVNGQEIPIRGSGNVRSVYLFTGQH</sequence>
<dbReference type="AlphaFoldDB" id="A0AAN7BDI6"/>
<dbReference type="InterPro" id="IPR029063">
    <property type="entry name" value="SAM-dependent_MTases_sf"/>
</dbReference>
<feature type="domain" description="Release factor glutamine methyltransferase N-terminal" evidence="3">
    <location>
        <begin position="28"/>
        <end position="82"/>
    </location>
</feature>